<comment type="similarity">
    <text evidence="1">Belongs to the RelE toxin family.</text>
</comment>
<keyword evidence="3" id="KW-0540">Nuclease</keyword>
<dbReference type="Gene3D" id="3.30.2310.20">
    <property type="entry name" value="RelE-like"/>
    <property type="match status" value="1"/>
</dbReference>
<keyword evidence="3" id="KW-0378">Hydrolase</keyword>
<evidence type="ECO:0000313" key="4">
    <source>
        <dbReference type="Proteomes" id="UP000198356"/>
    </source>
</evidence>
<dbReference type="SUPFAM" id="SSF143011">
    <property type="entry name" value="RelE-like"/>
    <property type="match status" value="1"/>
</dbReference>
<evidence type="ECO:0000256" key="2">
    <source>
        <dbReference type="ARBA" id="ARBA00022649"/>
    </source>
</evidence>
<dbReference type="GO" id="GO:0004519">
    <property type="term" value="F:endonuclease activity"/>
    <property type="evidence" value="ECO:0007669"/>
    <property type="project" value="UniProtKB-KW"/>
</dbReference>
<sequence>MGYRVEVSAQAKRDLSRIYLFIEAYESRTAAKWFNRLHEDLQSLANMPERAPLIREGQNLRHLLFGTKPHIYRVIFRIREDRGTVTILSIHHGARKPFKPSER</sequence>
<keyword evidence="4" id="KW-1185">Reference proteome</keyword>
<dbReference type="EMBL" id="FZOU01000002">
    <property type="protein sequence ID" value="SNS84616.1"/>
    <property type="molecule type" value="Genomic_DNA"/>
</dbReference>
<keyword evidence="3" id="KW-0255">Endonuclease</keyword>
<dbReference type="InterPro" id="IPR051803">
    <property type="entry name" value="TA_system_RelE-like_toxin"/>
</dbReference>
<dbReference type="InterPro" id="IPR035093">
    <property type="entry name" value="RelE/ParE_toxin_dom_sf"/>
</dbReference>
<dbReference type="InterPro" id="IPR007712">
    <property type="entry name" value="RelE/ParE_toxin"/>
</dbReference>
<dbReference type="Proteomes" id="UP000198356">
    <property type="component" value="Unassembled WGS sequence"/>
</dbReference>
<dbReference type="PANTHER" id="PTHR33755">
    <property type="entry name" value="TOXIN PARE1-RELATED"/>
    <property type="match status" value="1"/>
</dbReference>
<evidence type="ECO:0000256" key="1">
    <source>
        <dbReference type="ARBA" id="ARBA00006226"/>
    </source>
</evidence>
<reference evidence="3 4" key="1">
    <citation type="submission" date="2017-06" db="EMBL/GenBank/DDBJ databases">
        <authorList>
            <person name="Kim H.J."/>
            <person name="Triplett B.A."/>
        </authorList>
    </citation>
    <scope>NUCLEOTIDE SEQUENCE [LARGE SCALE GENOMIC DNA]</scope>
    <source>
        <strain evidence="3 4">DSM 18704</strain>
    </source>
</reference>
<dbReference type="Pfam" id="PF05016">
    <property type="entry name" value="ParE_toxin"/>
    <property type="match status" value="1"/>
</dbReference>
<keyword evidence="2" id="KW-1277">Toxin-antitoxin system</keyword>
<organism evidence="3 4">
    <name type="scientific">Granulicella rosea</name>
    <dbReference type="NCBI Taxonomy" id="474952"/>
    <lineage>
        <taxon>Bacteria</taxon>
        <taxon>Pseudomonadati</taxon>
        <taxon>Acidobacteriota</taxon>
        <taxon>Terriglobia</taxon>
        <taxon>Terriglobales</taxon>
        <taxon>Acidobacteriaceae</taxon>
        <taxon>Granulicella</taxon>
    </lineage>
</organism>
<dbReference type="PANTHER" id="PTHR33755:SF6">
    <property type="entry name" value="PLASMID STABILIZATION SYSTEM PROTEIN"/>
    <property type="match status" value="1"/>
</dbReference>
<dbReference type="AlphaFoldDB" id="A0A239HTF2"/>
<evidence type="ECO:0000313" key="3">
    <source>
        <dbReference type="EMBL" id="SNS84616.1"/>
    </source>
</evidence>
<name>A0A239HTF2_9BACT</name>
<proteinExistence type="inferred from homology"/>
<protein>
    <submittedName>
        <fullName evidence="3">mRNA-degrading endonuclease RelE, toxin component of the RelBE toxin-antitoxin system</fullName>
    </submittedName>
</protein>
<accession>A0A239HTF2</accession>
<dbReference type="OrthoDB" id="121831at2"/>
<gene>
    <name evidence="3" type="ORF">SAMN05421770_102555</name>
</gene>
<dbReference type="RefSeq" id="WP_089408028.1">
    <property type="nucleotide sequence ID" value="NZ_FZOU01000002.1"/>
</dbReference>